<feature type="region of interest" description="Disordered" evidence="1">
    <location>
        <begin position="40"/>
        <end position="91"/>
    </location>
</feature>
<dbReference type="Proteomes" id="UP001221757">
    <property type="component" value="Unassembled WGS sequence"/>
</dbReference>
<proteinExistence type="predicted"/>
<evidence type="ECO:0000256" key="1">
    <source>
        <dbReference type="SAM" id="MobiDB-lite"/>
    </source>
</evidence>
<comment type="caution">
    <text evidence="2">The sequence shown here is derived from an EMBL/GenBank/DDBJ whole genome shotgun (WGS) entry which is preliminary data.</text>
</comment>
<gene>
    <name evidence="2" type="ORF">B0H17DRAFT_1180102</name>
</gene>
<name>A0AAD7GGI8_MYCRO</name>
<evidence type="ECO:0000313" key="3">
    <source>
        <dbReference type="Proteomes" id="UP001221757"/>
    </source>
</evidence>
<dbReference type="AlphaFoldDB" id="A0AAD7GGI8"/>
<reference evidence="2" key="1">
    <citation type="submission" date="2023-03" db="EMBL/GenBank/DDBJ databases">
        <title>Massive genome expansion in bonnet fungi (Mycena s.s.) driven by repeated elements and novel gene families across ecological guilds.</title>
        <authorList>
            <consortium name="Lawrence Berkeley National Laboratory"/>
            <person name="Harder C.B."/>
            <person name="Miyauchi S."/>
            <person name="Viragh M."/>
            <person name="Kuo A."/>
            <person name="Thoen E."/>
            <person name="Andreopoulos B."/>
            <person name="Lu D."/>
            <person name="Skrede I."/>
            <person name="Drula E."/>
            <person name="Henrissat B."/>
            <person name="Morin E."/>
            <person name="Kohler A."/>
            <person name="Barry K."/>
            <person name="LaButti K."/>
            <person name="Morin E."/>
            <person name="Salamov A."/>
            <person name="Lipzen A."/>
            <person name="Mereny Z."/>
            <person name="Hegedus B."/>
            <person name="Baldrian P."/>
            <person name="Stursova M."/>
            <person name="Weitz H."/>
            <person name="Taylor A."/>
            <person name="Grigoriev I.V."/>
            <person name="Nagy L.G."/>
            <person name="Martin F."/>
            <person name="Kauserud H."/>
        </authorList>
    </citation>
    <scope>NUCLEOTIDE SEQUENCE</scope>
    <source>
        <strain evidence="2">CBHHK067</strain>
    </source>
</reference>
<protein>
    <submittedName>
        <fullName evidence="2">Uncharacterized protein</fullName>
    </submittedName>
</protein>
<organism evidence="2 3">
    <name type="scientific">Mycena rosella</name>
    <name type="common">Pink bonnet</name>
    <name type="synonym">Agaricus rosellus</name>
    <dbReference type="NCBI Taxonomy" id="1033263"/>
    <lineage>
        <taxon>Eukaryota</taxon>
        <taxon>Fungi</taxon>
        <taxon>Dikarya</taxon>
        <taxon>Basidiomycota</taxon>
        <taxon>Agaricomycotina</taxon>
        <taxon>Agaricomycetes</taxon>
        <taxon>Agaricomycetidae</taxon>
        <taxon>Agaricales</taxon>
        <taxon>Marasmiineae</taxon>
        <taxon>Mycenaceae</taxon>
        <taxon>Mycena</taxon>
    </lineage>
</organism>
<accession>A0AAD7GGI8</accession>
<sequence>MGEGFLYPNTVLAPINVVRVDFEVQERVWKELGLAQHMPPQLPVTPHYAASKHSHRRLTAASLPPQRASVPPRAPQFHPALERGESKPLKKSQFVLTRTEGCPGRAGDGAESWGRFPWLWFKIKGEARESKGIGSIIVVRVSVEKAVAKRKTSVAQTSRELCKDGIERACPPQDIDIESEMADNSGLARRVGGISAWQCIAYEHARAAAIRI</sequence>
<keyword evidence="3" id="KW-1185">Reference proteome</keyword>
<evidence type="ECO:0000313" key="2">
    <source>
        <dbReference type="EMBL" id="KAJ7689838.1"/>
    </source>
</evidence>
<dbReference type="EMBL" id="JARKIE010000069">
    <property type="protein sequence ID" value="KAJ7689838.1"/>
    <property type="molecule type" value="Genomic_DNA"/>
</dbReference>